<reference evidence="2" key="1">
    <citation type="submission" date="2023-10" db="EMBL/GenBank/DDBJ databases">
        <authorList>
            <person name="Chen Y."/>
            <person name="Shah S."/>
            <person name="Dougan E. K."/>
            <person name="Thang M."/>
            <person name="Chan C."/>
        </authorList>
    </citation>
    <scope>NUCLEOTIDE SEQUENCE [LARGE SCALE GENOMIC DNA]</scope>
</reference>
<name>A0ABN9T0P4_9DINO</name>
<gene>
    <name evidence="2" type="ORF">PCOR1329_LOCUS34300</name>
</gene>
<feature type="region of interest" description="Disordered" evidence="1">
    <location>
        <begin position="1"/>
        <end position="43"/>
    </location>
</feature>
<dbReference type="EMBL" id="CAUYUJ010014215">
    <property type="protein sequence ID" value="CAK0838324.1"/>
    <property type="molecule type" value="Genomic_DNA"/>
</dbReference>
<sequence length="212" mass="22962">MEPRPTPSTVAFHGQAGVRTGDPSEPSCWVDKKRRNREPAGAEPDEDLVVIGDASGCSSWIGQALEQSQFLAVVRTPAAPSVAVIVQASLAEKHGVPLAVRRRPWVAFRVRRRAGDPRLPLGVLSVLCEQLVQAGVEPRALVPVDSRSYLLVVREQVQVALAAAVRPRGDAGRPCLAARALSAQYFRVAKTCLFCRRWCGSELLSCTDVRSC</sequence>
<accession>A0ABN9T0P4</accession>
<evidence type="ECO:0000313" key="2">
    <source>
        <dbReference type="EMBL" id="CAK0838324.1"/>
    </source>
</evidence>
<protein>
    <submittedName>
        <fullName evidence="2">Uncharacterized protein</fullName>
    </submittedName>
</protein>
<evidence type="ECO:0000313" key="3">
    <source>
        <dbReference type="Proteomes" id="UP001189429"/>
    </source>
</evidence>
<evidence type="ECO:0000256" key="1">
    <source>
        <dbReference type="SAM" id="MobiDB-lite"/>
    </source>
</evidence>
<keyword evidence="3" id="KW-1185">Reference proteome</keyword>
<comment type="caution">
    <text evidence="2">The sequence shown here is derived from an EMBL/GenBank/DDBJ whole genome shotgun (WGS) entry which is preliminary data.</text>
</comment>
<proteinExistence type="predicted"/>
<organism evidence="2 3">
    <name type="scientific">Prorocentrum cordatum</name>
    <dbReference type="NCBI Taxonomy" id="2364126"/>
    <lineage>
        <taxon>Eukaryota</taxon>
        <taxon>Sar</taxon>
        <taxon>Alveolata</taxon>
        <taxon>Dinophyceae</taxon>
        <taxon>Prorocentrales</taxon>
        <taxon>Prorocentraceae</taxon>
        <taxon>Prorocentrum</taxon>
    </lineage>
</organism>
<dbReference type="Proteomes" id="UP001189429">
    <property type="component" value="Unassembled WGS sequence"/>
</dbReference>